<dbReference type="Gene3D" id="1.10.1660.10">
    <property type="match status" value="1"/>
</dbReference>
<dbReference type="PANTHER" id="PTHR30204">
    <property type="entry name" value="REDOX-CYCLING DRUG-SENSING TRANSCRIPTIONAL ACTIVATOR SOXR"/>
    <property type="match status" value="1"/>
</dbReference>
<dbReference type="PRINTS" id="PR00040">
    <property type="entry name" value="HTHMERR"/>
</dbReference>
<dbReference type="CDD" id="cd00592">
    <property type="entry name" value="HTH_MerR-like"/>
    <property type="match status" value="1"/>
</dbReference>
<evidence type="ECO:0000313" key="5">
    <source>
        <dbReference type="Proteomes" id="UP000272503"/>
    </source>
</evidence>
<dbReference type="Pfam" id="PF13411">
    <property type="entry name" value="MerR_1"/>
    <property type="match status" value="1"/>
</dbReference>
<dbReference type="EMBL" id="RCUX01000001">
    <property type="protein sequence ID" value="RLP77864.1"/>
    <property type="molecule type" value="Genomic_DNA"/>
</dbReference>
<evidence type="ECO:0000256" key="1">
    <source>
        <dbReference type="ARBA" id="ARBA00023125"/>
    </source>
</evidence>
<proteinExistence type="predicted"/>
<feature type="region of interest" description="Disordered" evidence="2">
    <location>
        <begin position="238"/>
        <end position="266"/>
    </location>
</feature>
<keyword evidence="5" id="KW-1185">Reference proteome</keyword>
<feature type="domain" description="HTH merR-type" evidence="3">
    <location>
        <begin position="2"/>
        <end position="71"/>
    </location>
</feature>
<keyword evidence="1" id="KW-0238">DNA-binding</keyword>
<dbReference type="Proteomes" id="UP000272503">
    <property type="component" value="Unassembled WGS sequence"/>
</dbReference>
<dbReference type="PANTHER" id="PTHR30204:SF93">
    <property type="entry name" value="HTH MERR-TYPE DOMAIN-CONTAINING PROTEIN"/>
    <property type="match status" value="1"/>
</dbReference>
<feature type="compositionally biased region" description="Low complexity" evidence="2">
    <location>
        <begin position="238"/>
        <end position="254"/>
    </location>
</feature>
<organism evidence="4 5">
    <name type="scientific">Mycetocola tolaasinivorans</name>
    <dbReference type="NCBI Taxonomy" id="76635"/>
    <lineage>
        <taxon>Bacteria</taxon>
        <taxon>Bacillati</taxon>
        <taxon>Actinomycetota</taxon>
        <taxon>Actinomycetes</taxon>
        <taxon>Micrococcales</taxon>
        <taxon>Microbacteriaceae</taxon>
        <taxon>Mycetocola</taxon>
    </lineage>
</organism>
<dbReference type="GO" id="GO:0003677">
    <property type="term" value="F:DNA binding"/>
    <property type="evidence" value="ECO:0007669"/>
    <property type="project" value="UniProtKB-KW"/>
</dbReference>
<dbReference type="InterPro" id="IPR000551">
    <property type="entry name" value="MerR-type_HTH_dom"/>
</dbReference>
<evidence type="ECO:0000256" key="2">
    <source>
        <dbReference type="SAM" id="MobiDB-lite"/>
    </source>
</evidence>
<reference evidence="4 5" key="1">
    <citation type="submission" date="2018-10" db="EMBL/GenBank/DDBJ databases">
        <authorList>
            <person name="Li J."/>
        </authorList>
    </citation>
    <scope>NUCLEOTIDE SEQUENCE [LARGE SCALE GENOMIC DNA]</scope>
    <source>
        <strain evidence="4 5">IF 016277</strain>
    </source>
</reference>
<dbReference type="InterPro" id="IPR009061">
    <property type="entry name" value="DNA-bd_dom_put_sf"/>
</dbReference>
<protein>
    <submittedName>
        <fullName evidence="4">MerR family transcriptional regulator</fullName>
    </submittedName>
</protein>
<sequence length="266" mass="28904">MAWSTREIAELAGTTVNTVRHYHRSGLLEQPRRLSNGYKQYDAGHLVRLLQIRRLRELGVPLAQMESVGSAGTSPRAALLSIDADLAASIERLQRARAEIRAIVEGGTATDVPSGFEHLADRLSTPARSLMLVYSQLYDEAAMDDLKTMVESEPDSASTEFDALPADADEATRQRLAEAFAPQLADLLGTYDWLADPTGRMPMGEAVTRDTFLHTIVEVYNEAQLDVLVRASALAMVPTDSPGSPDSPDSPAASFPMQMTEGDSDD</sequence>
<name>A0A3L7AD08_9MICO</name>
<evidence type="ECO:0000313" key="4">
    <source>
        <dbReference type="EMBL" id="RLP77864.1"/>
    </source>
</evidence>
<gene>
    <name evidence="4" type="ORF">D9V32_00575</name>
</gene>
<dbReference type="AlphaFoldDB" id="A0A3L7AD08"/>
<dbReference type="RefSeq" id="WP_121646957.1">
    <property type="nucleotide sequence ID" value="NZ_RCUX01000001.1"/>
</dbReference>
<dbReference type="InterPro" id="IPR047057">
    <property type="entry name" value="MerR_fam"/>
</dbReference>
<comment type="caution">
    <text evidence="4">The sequence shown here is derived from an EMBL/GenBank/DDBJ whole genome shotgun (WGS) entry which is preliminary data.</text>
</comment>
<dbReference type="OrthoDB" id="4569196at2"/>
<dbReference type="GO" id="GO:0003700">
    <property type="term" value="F:DNA-binding transcription factor activity"/>
    <property type="evidence" value="ECO:0007669"/>
    <property type="project" value="InterPro"/>
</dbReference>
<dbReference type="SUPFAM" id="SSF46955">
    <property type="entry name" value="Putative DNA-binding domain"/>
    <property type="match status" value="1"/>
</dbReference>
<dbReference type="SMART" id="SM00422">
    <property type="entry name" value="HTH_MERR"/>
    <property type="match status" value="1"/>
</dbReference>
<evidence type="ECO:0000259" key="3">
    <source>
        <dbReference type="PROSITE" id="PS50937"/>
    </source>
</evidence>
<accession>A0A3L7AD08</accession>
<dbReference type="PROSITE" id="PS50937">
    <property type="entry name" value="HTH_MERR_2"/>
    <property type="match status" value="1"/>
</dbReference>